<keyword evidence="2 5" id="KW-0812">Transmembrane</keyword>
<evidence type="ECO:0000313" key="7">
    <source>
        <dbReference type="EMBL" id="KAK6496010.1"/>
    </source>
</evidence>
<comment type="subcellular location">
    <subcellularLocation>
        <location evidence="1">Membrane</location>
        <topology evidence="1">Multi-pass membrane protein</topology>
    </subcellularLocation>
</comment>
<feature type="transmembrane region" description="Helical" evidence="5">
    <location>
        <begin position="63"/>
        <end position="87"/>
    </location>
</feature>
<evidence type="ECO:0000313" key="8">
    <source>
        <dbReference type="Proteomes" id="UP001370758"/>
    </source>
</evidence>
<dbReference type="AlphaFoldDB" id="A0AAV9VS13"/>
<feature type="transmembrane region" description="Helical" evidence="5">
    <location>
        <begin position="33"/>
        <end position="51"/>
    </location>
</feature>
<evidence type="ECO:0000256" key="4">
    <source>
        <dbReference type="ARBA" id="ARBA00023136"/>
    </source>
</evidence>
<dbReference type="InterPro" id="IPR032805">
    <property type="entry name" value="Wax_synthase_dom"/>
</dbReference>
<keyword evidence="8" id="KW-1185">Reference proteome</keyword>
<evidence type="ECO:0000256" key="2">
    <source>
        <dbReference type="ARBA" id="ARBA00022692"/>
    </source>
</evidence>
<reference evidence="7 8" key="1">
    <citation type="submission" date="2023-08" db="EMBL/GenBank/DDBJ databases">
        <authorList>
            <person name="Palmer J.M."/>
        </authorList>
    </citation>
    <scope>NUCLEOTIDE SEQUENCE [LARGE SCALE GENOMIC DNA]</scope>
    <source>
        <strain evidence="7 8">TWF481</strain>
    </source>
</reference>
<dbReference type="GO" id="GO:0016020">
    <property type="term" value="C:membrane"/>
    <property type="evidence" value="ECO:0007669"/>
    <property type="project" value="UniProtKB-SubCell"/>
</dbReference>
<feature type="transmembrane region" description="Helical" evidence="5">
    <location>
        <begin position="359"/>
        <end position="381"/>
    </location>
</feature>
<evidence type="ECO:0000256" key="3">
    <source>
        <dbReference type="ARBA" id="ARBA00022989"/>
    </source>
</evidence>
<proteinExistence type="predicted"/>
<keyword evidence="4 5" id="KW-0472">Membrane</keyword>
<feature type="domain" description="Wax synthase" evidence="6">
    <location>
        <begin position="261"/>
        <end position="334"/>
    </location>
</feature>
<evidence type="ECO:0000256" key="1">
    <source>
        <dbReference type="ARBA" id="ARBA00004141"/>
    </source>
</evidence>
<keyword evidence="3 5" id="KW-1133">Transmembrane helix</keyword>
<accession>A0AAV9VS13</accession>
<comment type="caution">
    <text evidence="7">The sequence shown here is derived from an EMBL/GenBank/DDBJ whole genome shotgun (WGS) entry which is preliminary data.</text>
</comment>
<gene>
    <name evidence="7" type="ORF">TWF481_002038</name>
</gene>
<feature type="transmembrane region" description="Helical" evidence="5">
    <location>
        <begin position="180"/>
        <end position="201"/>
    </location>
</feature>
<dbReference type="Pfam" id="PF13813">
    <property type="entry name" value="MBOAT_2"/>
    <property type="match status" value="1"/>
</dbReference>
<evidence type="ECO:0000259" key="6">
    <source>
        <dbReference type="Pfam" id="PF13813"/>
    </source>
</evidence>
<feature type="transmembrane region" description="Helical" evidence="5">
    <location>
        <begin position="93"/>
        <end position="113"/>
    </location>
</feature>
<protein>
    <recommendedName>
        <fullName evidence="6">Wax synthase domain-containing protein</fullName>
    </recommendedName>
</protein>
<feature type="transmembrane region" description="Helical" evidence="5">
    <location>
        <begin position="332"/>
        <end position="353"/>
    </location>
</feature>
<sequence length="423" mass="47646">MLFASPLLPNNVQHYPRPPTYDLPDLPPAKRSSFWLLPISIALQQITLAIIGPLPKSSPLRTLLPAIVVPITIGIGIQATLFCHHLTSPVVNFAYGTATVSITLQGIDILFLIPWRYEIPLTELFRIPDKPCPTASATWRQRFDWASAYFNNPRMLNTPFEPTLLKQRRKKLARISRSRFLVTRFATVIMTWVLIDFLLAWCRYDLWFGSATHQMALPDTLFSGALRTVFGGSAIWMAVNSEHALCAIIYVGILGQDHTHWPDLFGIWSEEWYTIAEFWAVAWHGVFRQQFTFLTNTVSSRVLRIVIPFLLSGILHFAGAHIQSRDGVNAMMFLLLQPLGILVQQAIIGSVGGLKGTAWWFKAVVWLSTMVWLIATGYGFVKSYAEGGMFDIEPIPLSFLSLLGIVEGKAYRYGGAMAHFGWY</sequence>
<dbReference type="EMBL" id="JAVHJL010000011">
    <property type="protein sequence ID" value="KAK6496010.1"/>
    <property type="molecule type" value="Genomic_DNA"/>
</dbReference>
<dbReference type="Proteomes" id="UP001370758">
    <property type="component" value="Unassembled WGS sequence"/>
</dbReference>
<organism evidence="7 8">
    <name type="scientific">Arthrobotrys musiformis</name>
    <dbReference type="NCBI Taxonomy" id="47236"/>
    <lineage>
        <taxon>Eukaryota</taxon>
        <taxon>Fungi</taxon>
        <taxon>Dikarya</taxon>
        <taxon>Ascomycota</taxon>
        <taxon>Pezizomycotina</taxon>
        <taxon>Orbiliomycetes</taxon>
        <taxon>Orbiliales</taxon>
        <taxon>Orbiliaceae</taxon>
        <taxon>Arthrobotrys</taxon>
    </lineage>
</organism>
<feature type="transmembrane region" description="Helical" evidence="5">
    <location>
        <begin position="302"/>
        <end position="320"/>
    </location>
</feature>
<name>A0AAV9VS13_9PEZI</name>
<evidence type="ECO:0000256" key="5">
    <source>
        <dbReference type="SAM" id="Phobius"/>
    </source>
</evidence>